<evidence type="ECO:0000313" key="1">
    <source>
        <dbReference type="EMBL" id="KAH9804923.1"/>
    </source>
</evidence>
<organism evidence="1 2">
    <name type="scientific">Citrus sinensis</name>
    <name type="common">Sweet orange</name>
    <name type="synonym">Citrus aurantium var. sinensis</name>
    <dbReference type="NCBI Taxonomy" id="2711"/>
    <lineage>
        <taxon>Eukaryota</taxon>
        <taxon>Viridiplantae</taxon>
        <taxon>Streptophyta</taxon>
        <taxon>Embryophyta</taxon>
        <taxon>Tracheophyta</taxon>
        <taxon>Spermatophyta</taxon>
        <taxon>Magnoliopsida</taxon>
        <taxon>eudicotyledons</taxon>
        <taxon>Gunneridae</taxon>
        <taxon>Pentapetalae</taxon>
        <taxon>rosids</taxon>
        <taxon>malvids</taxon>
        <taxon>Sapindales</taxon>
        <taxon>Rutaceae</taxon>
        <taxon>Aurantioideae</taxon>
        <taxon>Citrus</taxon>
    </lineage>
</organism>
<name>A0ACB8P4B3_CITSI</name>
<protein>
    <submittedName>
        <fullName evidence="1">Brefeldin A-inhibited guanine nucleotide-exchange protein 5</fullName>
    </submittedName>
</protein>
<sequence>MAAGGFVSRAFESMLKECSGKKFPDLQKAIQTYLDNAKEVKPPASSETSEATASAGDGSSIETEAGAAEKGTEAVQLPAEQTEHIGKTVGVSGSVATALANAGHTLEAADAELVLNPLRLAIETKNLKLLESALDCLHKLIAYNHLEGDPGLNGGKNGPLFTDILNMVCGCVDNSSSDSTILQVLKVLLTAVASAKFRAISSKISEVDLLVRWSIVHFKMWDAGIRNKSALALHLVHLHGEPLLGVIRVCYNIALNSKSPINQATSKAMLTQMVSIVVRRMENDQVSTLPTSSGHTETSSADDASRMPEETTLGDKNKDGMTLGDALTQAKDTPIASVEELHNLAGGADIKGLEAVLDKAVHLEDGKKITRGIDLESMSIGQQDALLVFRTLCKMGMKEDSDEVTTKTRILSLELLQIVIFDMVKQGLLEGVSHSFTKNFHFIDSIKAYLSYALLRASVSQSSVIFQYATGIFSVLLLRFRESLKGEIGVFFPLIVLRSLDGSDNNQKTSVLRMIDKVCKDPQMLVDVYVNYDCDLEAPNLFERMVTTLSKIAQGTQNTDPNSVMVSQTTTIKGSSLQCLVNVLKSLVEWERSRRETKKKNENSLSLAEEVNAKESVEIKSRDDVPDNFEKAKAHKSTMEAAISEVLTVSIALQFNRKPVKGVEYLISNKLVDNDPTSVAQFLRNAANLDKAMIGDYLGQHEEFPVAVMHAYVDSMKFSGMKFDTAIRELLKGFRLPGEAQKIDRIMEKFAERYCADNPGLFKNADTAYVLAYSVILLNTDAHNPMVWPKMTKSDFVRMNAVNDAEECASTELLEEIYDSIVKEEIKMKDDVAKSSRQKQEGEERGGLVGILNLALPKQKSSTDTKSESEAIVKQTQAIFRNQGVKRGVFYTSNRIELVRPMVEAVGWPLLAAFSVTMEEGENKPRVALCMEGFKAGIHITQVLGMDTMRYAFLTSLVRFTFLHAPKEMRSKNVEALRTLLALCDTEPDSLQDTWNAVLECVSRLEFITSTPAISATVMLGSNQISKDAVVQSLKELAGKPAEQVFVNSVKLPSDSIVEFFNALCGVSAEELRQTPARVFSLQKLVEISYYNMARIRMVWARIWSVLANHFISAGSHHDEKIAMYAIDSLRQLSMKYLERAELTNFTFQNDILKPFVVLIRNSRSETIRSLIVDCIVQMIKSKVGSIKSGWRSVFMIFTAAADDEVESIVESAFENVEQVILEHFDQVVGDCFMDCVNCLIRFANNKTSHRISLKAIALLRICEDRLAEGLIPGGDLKPIDVETDATFDVTEHFWFPMLAGLSDLTSDPRPEVRSCALEVLFDLLNERGSKFSTSFWESIFHRVLFPIFDHVRHAGKESLISSEDEWFRETSIHSLQLLCNLFNTFYKEVCFMLPPLLSLLLDCAKKPDQSVVSISLGALVHLIEVGGHQFSESDWDTLLKSIRDASYTTQPLELLNENLKNVTVVIRDSEVGAGEADNNQFGVSDNGKVSTLSSPTIGADGTPRNLNTPFSLDHNQEAGLHLDGSEGVPSPSGRAQKTTEAFQRNQSIGQKIMGNMMDNRFLRSFTSKSKSQVPDASIPSSSPKISHGRTSRDMLDWRLYKSYKFEVKFSCNVVKDSGCGVLMLIFTSQKAACHLNCSVPELPDAVEPDAKDEEESPIWATIRGKCITQLLLLSAIDSIQRKYWGKLKAPQKIAIMDILLSLLEFSASYNSYSNLRMRMHHIPAERPPLNLLRQELAGTSIYLDILQKTTSRFNGNGEEIPKSNGSQGVDTTLDDNTSSCITHFDEKLVGIAEEKLVSFCEQVLREASDLQSSVGETTNMHIHRVLELRSPIIVKVLKGMCLMNNQIFRRHLRDFYPLLVRLICCDQHTSVPYFCQKVQLCNCFCSIFALQKRQYIYYSDDRPLGGKEKPVGGEEEPKYSESTLSFCDLYISAEGKSSKSLDDKFYNEPAAPVW</sequence>
<dbReference type="EMBL" id="CM039170">
    <property type="protein sequence ID" value="KAH9804923.1"/>
    <property type="molecule type" value="Genomic_DNA"/>
</dbReference>
<evidence type="ECO:0000313" key="2">
    <source>
        <dbReference type="Proteomes" id="UP000829398"/>
    </source>
</evidence>
<gene>
    <name evidence="1" type="ORF">KPL71_002269</name>
</gene>
<dbReference type="Proteomes" id="UP000829398">
    <property type="component" value="Chromosome 1"/>
</dbReference>
<accession>A0ACB8P4B3</accession>
<proteinExistence type="predicted"/>
<reference evidence="2" key="1">
    <citation type="journal article" date="2023" name="Hortic. Res.">
        <title>A chromosome-level phased genome enabling allele-level studies in sweet orange: a case study on citrus Huanglongbing tolerance.</title>
        <authorList>
            <person name="Wu B."/>
            <person name="Yu Q."/>
            <person name="Deng Z."/>
            <person name="Duan Y."/>
            <person name="Luo F."/>
            <person name="Gmitter F. Jr."/>
        </authorList>
    </citation>
    <scope>NUCLEOTIDE SEQUENCE [LARGE SCALE GENOMIC DNA]</scope>
    <source>
        <strain evidence="2">cv. Valencia</strain>
    </source>
</reference>
<comment type="caution">
    <text evidence="1">The sequence shown here is derived from an EMBL/GenBank/DDBJ whole genome shotgun (WGS) entry which is preliminary data.</text>
</comment>
<keyword evidence="2" id="KW-1185">Reference proteome</keyword>